<reference evidence="1 2" key="3">
    <citation type="submission" date="2019-11" db="EMBL/GenBank/DDBJ databases">
        <title>A de novo genome assembly of a pear dwarfing rootstock.</title>
        <authorList>
            <person name="Wang F."/>
            <person name="Wang J."/>
            <person name="Li S."/>
            <person name="Zhang Y."/>
            <person name="Fang M."/>
            <person name="Ma L."/>
            <person name="Zhao Y."/>
            <person name="Jiang S."/>
        </authorList>
    </citation>
    <scope>NUCLEOTIDE SEQUENCE [LARGE SCALE GENOMIC DNA]</scope>
    <source>
        <strain evidence="1">S2</strain>
        <tissue evidence="1">Leaf</tissue>
    </source>
</reference>
<proteinExistence type="predicted"/>
<accession>A0A5N5F0H6</accession>
<dbReference type="InterPro" id="IPR046345">
    <property type="entry name" value="TraB_PrgY-like"/>
</dbReference>
<reference evidence="2" key="2">
    <citation type="submission" date="2019-10" db="EMBL/GenBank/DDBJ databases">
        <title>A de novo genome assembly of a pear dwarfing rootstock.</title>
        <authorList>
            <person name="Wang F."/>
            <person name="Wang J."/>
            <person name="Li S."/>
            <person name="Zhang Y."/>
            <person name="Fang M."/>
            <person name="Ma L."/>
            <person name="Zhao Y."/>
            <person name="Jiang S."/>
        </authorList>
    </citation>
    <scope>NUCLEOTIDE SEQUENCE [LARGE SCALE GENOMIC DNA]</scope>
</reference>
<dbReference type="OrthoDB" id="48306at2759"/>
<evidence type="ECO:0000313" key="2">
    <source>
        <dbReference type="Proteomes" id="UP000327157"/>
    </source>
</evidence>
<name>A0A5N5F0H6_9ROSA</name>
<comment type="caution">
    <text evidence="1">The sequence shown here is derived from an EMBL/GenBank/DDBJ whole genome shotgun (WGS) entry which is preliminary data.</text>
</comment>
<evidence type="ECO:0000313" key="1">
    <source>
        <dbReference type="EMBL" id="KAB2596628.1"/>
    </source>
</evidence>
<dbReference type="PANTHER" id="PTHR21530">
    <property type="entry name" value="PHEROMONE SHUTDOWN PROTEIN"/>
    <property type="match status" value="1"/>
</dbReference>
<dbReference type="Proteomes" id="UP000327157">
    <property type="component" value="Chromosome 7"/>
</dbReference>
<dbReference type="EMBL" id="SMOL01000781">
    <property type="protein sequence ID" value="KAB2596628.1"/>
    <property type="molecule type" value="Genomic_DNA"/>
</dbReference>
<dbReference type="AlphaFoldDB" id="A0A5N5F0H6"/>
<sequence>MLWLRVCGGWMLSSLYATNFRAGIMYADASRDSETGGQQLRSNVFSLNGTGFFGAIGGQTALALRLLLVIFSSKISSDTNRPFGDEWGDRPIEITLEGAWNSLNWDEKLSLVSSVVRGITSPSDISKKIQVIAHLTSQLYEQLSSSYPSLLQPLIYERDTYFAWSLKRSKAVNKSKRVVGVIGKGCMNGRPTSAPDASCNGWIVKLVQDLISHYYCHPLVGII</sequence>
<gene>
    <name evidence="1" type="ORF">D8674_032078</name>
</gene>
<reference evidence="1 2" key="1">
    <citation type="submission" date="2019-09" db="EMBL/GenBank/DDBJ databases">
        <authorList>
            <person name="Ou C."/>
        </authorList>
    </citation>
    <scope>NUCLEOTIDE SEQUENCE [LARGE SCALE GENOMIC DNA]</scope>
    <source>
        <strain evidence="1">S2</strain>
        <tissue evidence="1">Leaf</tissue>
    </source>
</reference>
<protein>
    <submittedName>
        <fullName evidence="1">TraB domain-containing protein</fullName>
    </submittedName>
</protein>
<keyword evidence="2" id="KW-1185">Reference proteome</keyword>
<dbReference type="PANTHER" id="PTHR21530:SF0">
    <property type="entry name" value="TRAB FAMILY PROTEIN"/>
    <property type="match status" value="1"/>
</dbReference>
<organism evidence="1 2">
    <name type="scientific">Pyrus ussuriensis x Pyrus communis</name>
    <dbReference type="NCBI Taxonomy" id="2448454"/>
    <lineage>
        <taxon>Eukaryota</taxon>
        <taxon>Viridiplantae</taxon>
        <taxon>Streptophyta</taxon>
        <taxon>Embryophyta</taxon>
        <taxon>Tracheophyta</taxon>
        <taxon>Spermatophyta</taxon>
        <taxon>Magnoliopsida</taxon>
        <taxon>eudicotyledons</taxon>
        <taxon>Gunneridae</taxon>
        <taxon>Pentapetalae</taxon>
        <taxon>rosids</taxon>
        <taxon>fabids</taxon>
        <taxon>Rosales</taxon>
        <taxon>Rosaceae</taxon>
        <taxon>Amygdaloideae</taxon>
        <taxon>Maleae</taxon>
        <taxon>Pyrus</taxon>
    </lineage>
</organism>